<accession>A0ABT2G4K2</accession>
<feature type="transmembrane region" description="Helical" evidence="1">
    <location>
        <begin position="255"/>
        <end position="277"/>
    </location>
</feature>
<keyword evidence="4" id="KW-1185">Reference proteome</keyword>
<feature type="domain" description="Fatty acid desaturase" evidence="2">
    <location>
        <begin position="91"/>
        <end position="362"/>
    </location>
</feature>
<keyword evidence="3" id="KW-0560">Oxidoreductase</keyword>
<comment type="caution">
    <text evidence="3">The sequence shown here is derived from an EMBL/GenBank/DDBJ whole genome shotgun (WGS) entry which is preliminary data.</text>
</comment>
<keyword evidence="1" id="KW-0812">Transmembrane</keyword>
<dbReference type="Pfam" id="PF00487">
    <property type="entry name" value="FA_desaturase"/>
    <property type="match status" value="1"/>
</dbReference>
<reference evidence="3 4" key="1">
    <citation type="submission" date="2022-08" db="EMBL/GenBank/DDBJ databases">
        <title>Algoriphagus sp. CAU 1643 isolated from mud.</title>
        <authorList>
            <person name="Kim W."/>
        </authorList>
    </citation>
    <scope>NUCLEOTIDE SEQUENCE [LARGE SCALE GENOMIC DNA]</scope>
    <source>
        <strain evidence="3 4">CAU 1643</strain>
    </source>
</reference>
<protein>
    <submittedName>
        <fullName evidence="3">Fatty acid desaturase</fullName>
        <ecNumber evidence="3">1.14.19.-</ecNumber>
    </submittedName>
</protein>
<dbReference type="EC" id="1.14.19.-" evidence="3"/>
<dbReference type="Proteomes" id="UP001206788">
    <property type="component" value="Unassembled WGS sequence"/>
</dbReference>
<feature type="transmembrane region" description="Helical" evidence="1">
    <location>
        <begin position="228"/>
        <end position="249"/>
    </location>
</feature>
<evidence type="ECO:0000313" key="4">
    <source>
        <dbReference type="Proteomes" id="UP001206788"/>
    </source>
</evidence>
<name>A0ABT2G4K2_9BACT</name>
<organism evidence="3 4">
    <name type="scientific">Algoriphagus limi</name>
    <dbReference type="NCBI Taxonomy" id="2975273"/>
    <lineage>
        <taxon>Bacteria</taxon>
        <taxon>Pseudomonadati</taxon>
        <taxon>Bacteroidota</taxon>
        <taxon>Cytophagia</taxon>
        <taxon>Cytophagales</taxon>
        <taxon>Cyclobacteriaceae</taxon>
        <taxon>Algoriphagus</taxon>
    </lineage>
</organism>
<keyword evidence="1" id="KW-0472">Membrane</keyword>
<dbReference type="RefSeq" id="WP_259413864.1">
    <property type="nucleotide sequence ID" value="NZ_JANWGH010000001.1"/>
</dbReference>
<dbReference type="EMBL" id="JANWGH010000001">
    <property type="protein sequence ID" value="MCS5490188.1"/>
    <property type="molecule type" value="Genomic_DNA"/>
</dbReference>
<feature type="transmembrane region" description="Helical" evidence="1">
    <location>
        <begin position="126"/>
        <end position="145"/>
    </location>
</feature>
<sequence>MGKKDLEVSKVIDVHFLPKYEIMQNSNKSIARYPVYDSNIKDKNLAADLKSKVFARMKVLKKRENELIFKAFFFPMLYLSFYLFALSTDNYLTFLLCYSLMGLMVVVIFLNLIHEVCHENLFSKKHYNHLYMLIFDVLGANSFIWQKRHVIFHHNYPNVAGWDSDIEKSKFLKVHPNEKGKWLTKYQHYIIVLYPFFLLNWFLVRDFRDFIKHILGKGKFGPIPPIEYVKLFIFKLLFVGYIFLLPIYLTQFSVLEVIIAGILMFFVAGVFGLFVLLPPHVNINNQFPLVEENHTLSNSWLRHQLYTTNDLVEENWFTRYIMANFNFHVAHHLFPKISYLYAKEVTEEIKNFCIENGLAYKSISIWKAFRDHYALIKSNSADESIWEQNM</sequence>
<proteinExistence type="predicted"/>
<gene>
    <name evidence="3" type="ORF">NY014_07095</name>
</gene>
<evidence type="ECO:0000256" key="1">
    <source>
        <dbReference type="SAM" id="Phobius"/>
    </source>
</evidence>
<dbReference type="InterPro" id="IPR005804">
    <property type="entry name" value="FA_desaturase_dom"/>
</dbReference>
<dbReference type="PANTHER" id="PTHR19353">
    <property type="entry name" value="FATTY ACID DESATURASE 2"/>
    <property type="match status" value="1"/>
</dbReference>
<dbReference type="PANTHER" id="PTHR19353:SF19">
    <property type="entry name" value="DELTA(5) FATTY ACID DESATURASE C-RELATED"/>
    <property type="match status" value="1"/>
</dbReference>
<feature type="transmembrane region" description="Helical" evidence="1">
    <location>
        <begin position="91"/>
        <end position="114"/>
    </location>
</feature>
<feature type="transmembrane region" description="Helical" evidence="1">
    <location>
        <begin position="186"/>
        <end position="207"/>
    </location>
</feature>
<dbReference type="InterPro" id="IPR012171">
    <property type="entry name" value="Fatty_acid_desaturase"/>
</dbReference>
<keyword evidence="1" id="KW-1133">Transmembrane helix</keyword>
<evidence type="ECO:0000313" key="3">
    <source>
        <dbReference type="EMBL" id="MCS5490188.1"/>
    </source>
</evidence>
<dbReference type="GO" id="GO:0016491">
    <property type="term" value="F:oxidoreductase activity"/>
    <property type="evidence" value="ECO:0007669"/>
    <property type="project" value="UniProtKB-KW"/>
</dbReference>
<evidence type="ECO:0000259" key="2">
    <source>
        <dbReference type="Pfam" id="PF00487"/>
    </source>
</evidence>
<feature type="transmembrane region" description="Helical" evidence="1">
    <location>
        <begin position="67"/>
        <end position="85"/>
    </location>
</feature>